<reference evidence="2 3" key="1">
    <citation type="journal article" date="2017" name="Int. J. Parasitol.">
        <title>The genome of the protozoan parasite Cystoisospora suis and a reverse vaccinology approach to identify vaccine candidates.</title>
        <authorList>
            <person name="Palmieri N."/>
            <person name="Shrestha A."/>
            <person name="Ruttkowski B."/>
            <person name="Beck T."/>
            <person name="Vogl C."/>
            <person name="Tomley F."/>
            <person name="Blake D.P."/>
            <person name="Joachim A."/>
        </authorList>
    </citation>
    <scope>NUCLEOTIDE SEQUENCE [LARGE SCALE GENOMIC DNA]</scope>
    <source>
        <strain evidence="2 3">Wien I</strain>
    </source>
</reference>
<dbReference type="GeneID" id="94432609"/>
<organism evidence="2 3">
    <name type="scientific">Cystoisospora suis</name>
    <dbReference type="NCBI Taxonomy" id="483139"/>
    <lineage>
        <taxon>Eukaryota</taxon>
        <taxon>Sar</taxon>
        <taxon>Alveolata</taxon>
        <taxon>Apicomplexa</taxon>
        <taxon>Conoidasida</taxon>
        <taxon>Coccidia</taxon>
        <taxon>Eucoccidiorida</taxon>
        <taxon>Eimeriorina</taxon>
        <taxon>Sarcocystidae</taxon>
        <taxon>Cystoisospora</taxon>
    </lineage>
</organism>
<dbReference type="Proteomes" id="UP000221165">
    <property type="component" value="Unassembled WGS sequence"/>
</dbReference>
<gene>
    <name evidence="2" type="ORF">CSUI_009282</name>
</gene>
<comment type="caution">
    <text evidence="2">The sequence shown here is derived from an EMBL/GenBank/DDBJ whole genome shotgun (WGS) entry which is preliminary data.</text>
</comment>
<proteinExistence type="predicted"/>
<name>A0A2C6KIF9_9APIC</name>
<feature type="region of interest" description="Disordered" evidence="1">
    <location>
        <begin position="1"/>
        <end position="26"/>
    </location>
</feature>
<feature type="non-terminal residue" evidence="2">
    <location>
        <position position="91"/>
    </location>
</feature>
<sequence length="91" mass="10106">MSRGSTSRRDGGGGGTRGSRGMFSYGEAEGGLCSSYYRRRYLGRGQGENDDAEDSAGDTRGRRKAEDLQVVYLPGAVFFQLLMQIRKRPYR</sequence>
<evidence type="ECO:0000313" key="2">
    <source>
        <dbReference type="EMBL" id="PHJ16899.1"/>
    </source>
</evidence>
<dbReference type="EMBL" id="MIGC01005497">
    <property type="protein sequence ID" value="PHJ16899.1"/>
    <property type="molecule type" value="Genomic_DNA"/>
</dbReference>
<evidence type="ECO:0000313" key="3">
    <source>
        <dbReference type="Proteomes" id="UP000221165"/>
    </source>
</evidence>
<dbReference type="AlphaFoldDB" id="A0A2C6KIF9"/>
<accession>A0A2C6KIF9</accession>
<protein>
    <submittedName>
        <fullName evidence="2">Uncharacterized protein</fullName>
    </submittedName>
</protein>
<keyword evidence="3" id="KW-1185">Reference proteome</keyword>
<dbReference type="VEuPathDB" id="ToxoDB:CSUI_009282"/>
<dbReference type="RefSeq" id="XP_067918624.1">
    <property type="nucleotide sequence ID" value="XM_068069398.1"/>
</dbReference>
<feature type="region of interest" description="Disordered" evidence="1">
    <location>
        <begin position="44"/>
        <end position="65"/>
    </location>
</feature>
<evidence type="ECO:0000256" key="1">
    <source>
        <dbReference type="SAM" id="MobiDB-lite"/>
    </source>
</evidence>